<dbReference type="EMBL" id="BOLY01000007">
    <property type="protein sequence ID" value="GIZ47694.1"/>
    <property type="molecule type" value="Genomic_DNA"/>
</dbReference>
<keyword evidence="3" id="KW-1185">Reference proteome</keyword>
<protein>
    <recommendedName>
        <fullName evidence="1">DUF7730 domain-containing protein</fullName>
    </recommendedName>
</protein>
<comment type="caution">
    <text evidence="2">The sequence shown here is derived from an EMBL/GenBank/DDBJ whole genome shotgun (WGS) entry which is preliminary data.</text>
</comment>
<proteinExistence type="predicted"/>
<dbReference type="GeneID" id="68296354"/>
<dbReference type="PANTHER" id="PTHR38790:SF4">
    <property type="entry name" value="2EXR DOMAIN-CONTAINING PROTEIN"/>
    <property type="match status" value="1"/>
</dbReference>
<evidence type="ECO:0000313" key="2">
    <source>
        <dbReference type="EMBL" id="GIZ47694.1"/>
    </source>
</evidence>
<gene>
    <name evidence="2" type="ORF">CKM354_001077900</name>
</gene>
<dbReference type="AlphaFoldDB" id="A0A9P3CNB2"/>
<accession>A0A9P3CNB2</accession>
<dbReference type="RefSeq" id="XP_044662181.1">
    <property type="nucleotide sequence ID" value="XM_044806246.1"/>
</dbReference>
<dbReference type="OrthoDB" id="5413827at2759"/>
<dbReference type="Proteomes" id="UP000825890">
    <property type="component" value="Unassembled WGS sequence"/>
</dbReference>
<dbReference type="PANTHER" id="PTHR38790">
    <property type="entry name" value="2EXR DOMAIN-CONTAINING PROTEIN-RELATED"/>
    <property type="match status" value="1"/>
</dbReference>
<name>A0A9P3CNB2_9PEZI</name>
<evidence type="ECO:0000259" key="1">
    <source>
        <dbReference type="Pfam" id="PF24864"/>
    </source>
</evidence>
<dbReference type="Pfam" id="PF24864">
    <property type="entry name" value="DUF7730"/>
    <property type="match status" value="1"/>
</dbReference>
<feature type="domain" description="DUF7730" evidence="1">
    <location>
        <begin position="132"/>
        <end position="190"/>
    </location>
</feature>
<evidence type="ECO:0000313" key="3">
    <source>
        <dbReference type="Proteomes" id="UP000825890"/>
    </source>
</evidence>
<organism evidence="2 3">
    <name type="scientific">Cercospora kikuchii</name>
    <dbReference type="NCBI Taxonomy" id="84275"/>
    <lineage>
        <taxon>Eukaryota</taxon>
        <taxon>Fungi</taxon>
        <taxon>Dikarya</taxon>
        <taxon>Ascomycota</taxon>
        <taxon>Pezizomycotina</taxon>
        <taxon>Dothideomycetes</taxon>
        <taxon>Dothideomycetidae</taxon>
        <taxon>Mycosphaerellales</taxon>
        <taxon>Mycosphaerellaceae</taxon>
        <taxon>Cercospora</taxon>
    </lineage>
</organism>
<reference evidence="2 3" key="1">
    <citation type="submission" date="2021-01" db="EMBL/GenBank/DDBJ databases">
        <title>Cercospora kikuchii MAFF 305040 whole genome shotgun sequence.</title>
        <authorList>
            <person name="Kashiwa T."/>
            <person name="Suzuki T."/>
        </authorList>
    </citation>
    <scope>NUCLEOTIDE SEQUENCE [LARGE SCALE GENOMIC DNA]</scope>
    <source>
        <strain evidence="2 3">MAFF 305040</strain>
    </source>
</reference>
<dbReference type="InterPro" id="IPR056632">
    <property type="entry name" value="DUF7730"/>
</dbReference>
<sequence length="343" mass="39657">MTTNSAEENVPESPLLALPAELRTRIYHYVLAGQNIHIGSFKIDGEDLDILDLDLDLDQVYEDFTGRLVDRDRHIRFIYTLCDVPHDDQEEYQRSCSPHVDDKGRHLNPVAPYLGRHETCFDHLSSFKRPLPQHKLHLDLLRTCRQVYEEAALMLYSDNTFSFRREQDALPFLAMALKKQQKRALESLVLCEEHVEYSSPYPSATQDDFSDMPKLRDVTIFIDNSRALFCSMGPRFPGPKTSVRAVLYSKASDGCPHDCRTLARELEEMWSTPKEVSDRAERYWNDNITATSAWCYDDWLSDKGWIKVVLRWLEEDPAIEPPNMALGDCKCPNKTPRPLTEQD</sequence>